<dbReference type="InterPro" id="IPR052559">
    <property type="entry name" value="V-haloperoxidase"/>
</dbReference>
<feature type="chain" id="PRO_5046562727" evidence="1">
    <location>
        <begin position="34"/>
        <end position="462"/>
    </location>
</feature>
<dbReference type="InterPro" id="IPR006311">
    <property type="entry name" value="TAT_signal"/>
</dbReference>
<keyword evidence="4" id="KW-1185">Reference proteome</keyword>
<dbReference type="InterPro" id="IPR036938">
    <property type="entry name" value="PAP2/HPO_sf"/>
</dbReference>
<evidence type="ECO:0000313" key="4">
    <source>
        <dbReference type="Proteomes" id="UP000596387"/>
    </source>
</evidence>
<dbReference type="Pfam" id="PF01569">
    <property type="entry name" value="PAP2"/>
    <property type="match status" value="1"/>
</dbReference>
<evidence type="ECO:0000259" key="2">
    <source>
        <dbReference type="Pfam" id="PF01569"/>
    </source>
</evidence>
<dbReference type="Proteomes" id="UP000596387">
    <property type="component" value="Chromosome"/>
</dbReference>
<accession>A0ABX7FB80</accession>
<dbReference type="SUPFAM" id="SSF48317">
    <property type="entry name" value="Acid phosphatase/Vanadium-dependent haloperoxidase"/>
    <property type="match status" value="1"/>
</dbReference>
<protein>
    <submittedName>
        <fullName evidence="3">Phosphatase PAP2 family protein</fullName>
    </submittedName>
</protein>
<dbReference type="PANTHER" id="PTHR34599:SF2">
    <property type="entry name" value="TRAF-TYPE DOMAIN-CONTAINING PROTEIN"/>
    <property type="match status" value="1"/>
</dbReference>
<dbReference type="PANTHER" id="PTHR34599">
    <property type="entry name" value="PEROXIDASE-RELATED"/>
    <property type="match status" value="1"/>
</dbReference>
<feature type="domain" description="Phosphatidic acid phosphatase type 2/haloperoxidase" evidence="2">
    <location>
        <begin position="324"/>
        <end position="450"/>
    </location>
</feature>
<feature type="signal peptide" evidence="1">
    <location>
        <begin position="1"/>
        <end position="33"/>
    </location>
</feature>
<evidence type="ECO:0000256" key="1">
    <source>
        <dbReference type="SAM" id="SignalP"/>
    </source>
</evidence>
<sequence length="462" mass="49959">MTICTPSKPLTRRAALAGLSAAALVAASPRAMADTACAARVSYIEGVVSPGNMTPVMAWSDALVQAVRDTATPPPPATRAFAIGHLAGFAAVNGLSPRYASPVSLPEPPTPVNPQVAYGAAVSTVRKALFQQDNCALEAFLSRLPDGEAKSNGVAWGTAVAWAVLAERAGDGTDASRGLLYGKLEGPMAWQPTGPFFAAENGPAFKQYGPPLLPGWGKIQPFVVGNARDFRPRPFPRQDSREFLRQLEKVFMWGGAKSDYRTEDQAEIAFFWEDGPRGATPPGHWQIIAMDLLQRQSLDLVDQARFMALISLSQADAAIVTWDCKFDMDVLRPETAIRTTVLPQDRFARFHDPDWQTLIPTPPFPAYTSGHSTFSGASARMLAHLLDTDMVSFTGYAPDLVNWPMQLKGVRRSFTSLSQAAEEAGASREYGGIHWEADNTEGLRIGRLIADTVFDTALPRLG</sequence>
<evidence type="ECO:0000313" key="3">
    <source>
        <dbReference type="EMBL" id="QRF67072.1"/>
    </source>
</evidence>
<dbReference type="Gene3D" id="1.10.606.20">
    <property type="match status" value="1"/>
</dbReference>
<dbReference type="EMBL" id="CP047166">
    <property type="protein sequence ID" value="QRF67072.1"/>
    <property type="molecule type" value="Genomic_DNA"/>
</dbReference>
<name>A0ABX7FB80_9RHOB</name>
<proteinExistence type="predicted"/>
<dbReference type="RefSeq" id="WP_023849649.1">
    <property type="nucleotide sequence ID" value="NZ_CP047166.1"/>
</dbReference>
<reference evidence="3 4" key="1">
    <citation type="submission" date="2019-12" db="EMBL/GenBank/DDBJ databases">
        <title>Complete Genome Sequence of a Quorum-Sensing Bacterium,Rhodobacteraceae bacterium C31, Isolated from a marine microalgae symbiotic bacteria.</title>
        <authorList>
            <person name="Zhang Y."/>
        </authorList>
    </citation>
    <scope>NUCLEOTIDE SEQUENCE [LARGE SCALE GENOMIC DNA]</scope>
    <source>
        <strain evidence="3 4">C31</strain>
    </source>
</reference>
<dbReference type="CDD" id="cd03398">
    <property type="entry name" value="PAP2_haloperoxidase"/>
    <property type="match status" value="1"/>
</dbReference>
<dbReference type="PROSITE" id="PS51318">
    <property type="entry name" value="TAT"/>
    <property type="match status" value="1"/>
</dbReference>
<gene>
    <name evidence="3" type="ORF">GQA70_12560</name>
</gene>
<organism evidence="3 4">
    <name type="scientific">Ponticoccus alexandrii</name>
    <dbReference type="NCBI Taxonomy" id="1943633"/>
    <lineage>
        <taxon>Bacteria</taxon>
        <taxon>Pseudomonadati</taxon>
        <taxon>Pseudomonadota</taxon>
        <taxon>Alphaproteobacteria</taxon>
        <taxon>Rhodobacterales</taxon>
        <taxon>Roseobacteraceae</taxon>
        <taxon>Ponticoccus</taxon>
    </lineage>
</organism>
<keyword evidence="1" id="KW-0732">Signal</keyword>
<dbReference type="InterPro" id="IPR000326">
    <property type="entry name" value="PAP2/HPO"/>
</dbReference>